<feature type="domain" description="Methyl-accepting transducer" evidence="2">
    <location>
        <begin position="756"/>
        <end position="938"/>
    </location>
</feature>
<dbReference type="NCBIfam" id="TIGR00229">
    <property type="entry name" value="sensory_box"/>
    <property type="match status" value="6"/>
</dbReference>
<feature type="domain" description="PAC" evidence="4">
    <location>
        <begin position="91"/>
        <end position="143"/>
    </location>
</feature>
<sequence length="938" mass="103941">MPQSAVTSSSADDPALLDLRGIVEAIHRSQAVIELALDGTVLTANDNALAVLGYELDGVRGRHHRVLCEPELADSAEYADFWRRLGRGEFQSGVFKRLTQDGRTAWLRATYNPVLDEAGRPVKIVELATDVTEAMMEATEQRGAVTAMDRSQAVIEFALDGTVLTANRNFLELMGYRLQEIKGKHHRVFVDPVQAAGDEYAHFWERLGQGTFEGGVYRRLAKGGREVWLQATYNPILDDAGRPLKIVKLASDITAAKLADTEFRGRVAAIDRAQAVVEFALDGTVIAANKNFLETMGYALHEVQGKHHRVFCQAEVAASEEYAQFWERLAGGAFESGEFLRVAKGGREVWLQATYNPILDDAGRPLKVVKFATDITEAKLVNADHRGKVAAIDRAQAVIEFDLKGRILTANQNFLDAVGYTLPEIRGKHHRIFVEPAHAASDAYVEFWERLGKGRFEAGEFRRLDKDGREVWLQATYNPVLDENGRPLKVVKFASDVTREKRRNAEYLGKVAAIDRAQAVVEFALDGTVLGANRNFLQVMGYSAGEVQDEHHAMFCDPAHAASDAYREFWRKLGNGDYHSGEYRRVAKGGRDVWIRATYNPILDESGKPFKVVEFAVDVTEEKLRRAEIEARVDAVDRAQAVIEFDLEGTVLSANDNFLRTMGYSAREILGHHHSEFCDDEYMRSQEYRDFWLSLGRGEVIAGRFHRRGKFGRDVYIQATYNPILDLDGKPVKVVKYAYDVTEQVVREQRVEAGAQEMTELVQVLSASIQSVAENSRAATGLAEETQGNAEQGVEALRASLEAIGLIQKSSVAITEIVRVMGEIANQTNLLAFNASIEAARAGEHGVGFSIVAGEVRKLAERSFAAAQQIGKLIDESAERVQQGSEVSRRAESAFERIVGGVTRTNDAIRSISESAREQQTTSRAVDQLIAELARSGS</sequence>
<dbReference type="CDD" id="cd11386">
    <property type="entry name" value="MCP_signal"/>
    <property type="match status" value="1"/>
</dbReference>
<dbReference type="SMART" id="SM00283">
    <property type="entry name" value="MA"/>
    <property type="match status" value="1"/>
</dbReference>
<dbReference type="Proteomes" id="UP001560045">
    <property type="component" value="Unassembled WGS sequence"/>
</dbReference>
<evidence type="ECO:0000259" key="4">
    <source>
        <dbReference type="PROSITE" id="PS50113"/>
    </source>
</evidence>
<feature type="domain" description="PAC" evidence="4">
    <location>
        <begin position="699"/>
        <end position="753"/>
    </location>
</feature>
<dbReference type="PROSITE" id="PS50111">
    <property type="entry name" value="CHEMOTAXIS_TRANSDUC_2"/>
    <property type="match status" value="1"/>
</dbReference>
<evidence type="ECO:0000259" key="2">
    <source>
        <dbReference type="PROSITE" id="PS50111"/>
    </source>
</evidence>
<dbReference type="Pfam" id="PF00015">
    <property type="entry name" value="MCPsignal"/>
    <property type="match status" value="1"/>
</dbReference>
<dbReference type="EMBL" id="JBFNXQ010000050">
    <property type="protein sequence ID" value="MEX5719794.1"/>
    <property type="molecule type" value="Genomic_DNA"/>
</dbReference>
<feature type="domain" description="PAS" evidence="3">
    <location>
        <begin position="398"/>
        <end position="428"/>
    </location>
</feature>
<evidence type="ECO:0000313" key="5">
    <source>
        <dbReference type="EMBL" id="MEX5719794.1"/>
    </source>
</evidence>
<comment type="caution">
    <text evidence="5">The sequence shown here is derived from an EMBL/GenBank/DDBJ whole genome shotgun (WGS) entry which is preliminary data.</text>
</comment>
<keyword evidence="1" id="KW-0807">Transducer</keyword>
<dbReference type="RefSeq" id="WP_369207981.1">
    <property type="nucleotide sequence ID" value="NZ_JBFNXQ010000050.1"/>
</dbReference>
<dbReference type="InterPro" id="IPR013656">
    <property type="entry name" value="PAS_4"/>
</dbReference>
<proteinExistence type="predicted"/>
<dbReference type="Pfam" id="PF08447">
    <property type="entry name" value="PAS_3"/>
    <property type="match status" value="4"/>
</dbReference>
<dbReference type="InterPro" id="IPR004090">
    <property type="entry name" value="Chemotax_Me-accpt_rcpt"/>
</dbReference>
<gene>
    <name evidence="5" type="ORF">ABQ292_15630</name>
</gene>
<evidence type="ECO:0000259" key="3">
    <source>
        <dbReference type="PROSITE" id="PS50112"/>
    </source>
</evidence>
<dbReference type="InterPro" id="IPR000014">
    <property type="entry name" value="PAS"/>
</dbReference>
<keyword evidence="6" id="KW-1185">Reference proteome</keyword>
<evidence type="ECO:0000313" key="6">
    <source>
        <dbReference type="Proteomes" id="UP001560045"/>
    </source>
</evidence>
<feature type="domain" description="PAC" evidence="4">
    <location>
        <begin position="457"/>
        <end position="509"/>
    </location>
</feature>
<name>A0ABV3XGU6_9ACTN</name>
<dbReference type="PRINTS" id="PR00260">
    <property type="entry name" value="CHEMTRNSDUCR"/>
</dbReference>
<dbReference type="Gene3D" id="3.30.450.20">
    <property type="entry name" value="PAS domain"/>
    <property type="match status" value="6"/>
</dbReference>
<dbReference type="InterPro" id="IPR035965">
    <property type="entry name" value="PAS-like_dom_sf"/>
</dbReference>
<dbReference type="InterPro" id="IPR000700">
    <property type="entry name" value="PAS-assoc_C"/>
</dbReference>
<dbReference type="PANTHER" id="PTHR24422">
    <property type="entry name" value="CHEMOTAXIS PROTEIN METHYLTRANSFERASE"/>
    <property type="match status" value="1"/>
</dbReference>
<feature type="domain" description="PAC" evidence="4">
    <location>
        <begin position="210"/>
        <end position="265"/>
    </location>
</feature>
<dbReference type="SMART" id="SM00091">
    <property type="entry name" value="PAS"/>
    <property type="match status" value="6"/>
</dbReference>
<dbReference type="InterPro" id="IPR004089">
    <property type="entry name" value="MCPsignal_dom"/>
</dbReference>
<reference evidence="5 6" key="1">
    <citation type="submission" date="2024-06" db="EMBL/GenBank/DDBJ databases">
        <title>Draft genome sequence of Geodermatophilus badlandi, a novel member of the Geodermatophilaceae isolated from badland sedimentary rocks in the Red desert, Wyoming, USA.</title>
        <authorList>
            <person name="Ben Tekaya S."/>
            <person name="Nouioui I."/>
            <person name="Flores G.M."/>
            <person name="Shaal M.N."/>
            <person name="Bredoire F."/>
            <person name="Basile F."/>
            <person name="Van Diepen L."/>
            <person name="Ward N.L."/>
        </authorList>
    </citation>
    <scope>NUCLEOTIDE SEQUENCE [LARGE SCALE GENOMIC DNA]</scope>
    <source>
        <strain evidence="5 6">WL48A</strain>
    </source>
</reference>
<dbReference type="Gene3D" id="1.10.287.950">
    <property type="entry name" value="Methyl-accepting chemotaxis protein"/>
    <property type="match status" value="1"/>
</dbReference>
<protein>
    <submittedName>
        <fullName evidence="5">PAS domain-containing methyl-accepting chemotaxis protein</fullName>
    </submittedName>
</protein>
<dbReference type="Pfam" id="PF08448">
    <property type="entry name" value="PAS_4"/>
    <property type="match status" value="2"/>
</dbReference>
<dbReference type="CDD" id="cd00130">
    <property type="entry name" value="PAS"/>
    <property type="match status" value="6"/>
</dbReference>
<dbReference type="PROSITE" id="PS50113">
    <property type="entry name" value="PAC"/>
    <property type="match status" value="6"/>
</dbReference>
<dbReference type="InterPro" id="IPR013655">
    <property type="entry name" value="PAS_fold_3"/>
</dbReference>
<evidence type="ECO:0000256" key="1">
    <source>
        <dbReference type="PROSITE-ProRule" id="PRU00284"/>
    </source>
</evidence>
<organism evidence="5 6">
    <name type="scientific">Geodermatophilus maliterrae</name>
    <dbReference type="NCBI Taxonomy" id="3162531"/>
    <lineage>
        <taxon>Bacteria</taxon>
        <taxon>Bacillati</taxon>
        <taxon>Actinomycetota</taxon>
        <taxon>Actinomycetes</taxon>
        <taxon>Geodermatophilales</taxon>
        <taxon>Geodermatophilaceae</taxon>
        <taxon>Geodermatophilus</taxon>
    </lineage>
</organism>
<dbReference type="InterPro" id="IPR001610">
    <property type="entry name" value="PAC"/>
</dbReference>
<dbReference type="PROSITE" id="PS50112">
    <property type="entry name" value="PAS"/>
    <property type="match status" value="2"/>
</dbReference>
<dbReference type="SMART" id="SM00086">
    <property type="entry name" value="PAC"/>
    <property type="match status" value="6"/>
</dbReference>
<feature type="domain" description="PAC" evidence="4">
    <location>
        <begin position="579"/>
        <end position="631"/>
    </location>
</feature>
<dbReference type="InterPro" id="IPR050903">
    <property type="entry name" value="Bact_Chemotaxis_MeTrfase"/>
</dbReference>
<accession>A0ABV3XGU6</accession>
<feature type="domain" description="PAC" evidence="4">
    <location>
        <begin position="335"/>
        <end position="387"/>
    </location>
</feature>
<dbReference type="PANTHER" id="PTHR24422:SF10">
    <property type="entry name" value="CHEMOTAXIS PROTEIN METHYLTRANSFERASE 2"/>
    <property type="match status" value="1"/>
</dbReference>
<dbReference type="SUPFAM" id="SSF55785">
    <property type="entry name" value="PYP-like sensor domain (PAS domain)"/>
    <property type="match status" value="6"/>
</dbReference>
<feature type="domain" description="PAS" evidence="3">
    <location>
        <begin position="625"/>
        <end position="671"/>
    </location>
</feature>
<dbReference type="SUPFAM" id="SSF58104">
    <property type="entry name" value="Methyl-accepting chemotaxis protein (MCP) signaling domain"/>
    <property type="match status" value="1"/>
</dbReference>